<comment type="caution">
    <text evidence="2">The sequence shown here is derived from an EMBL/GenBank/DDBJ whole genome shotgun (WGS) entry which is preliminary data.</text>
</comment>
<dbReference type="EMBL" id="VSSQ01009598">
    <property type="protein sequence ID" value="MPM42092.1"/>
    <property type="molecule type" value="Genomic_DNA"/>
</dbReference>
<evidence type="ECO:0000256" key="1">
    <source>
        <dbReference type="SAM" id="MobiDB-lite"/>
    </source>
</evidence>
<feature type="region of interest" description="Disordered" evidence="1">
    <location>
        <begin position="63"/>
        <end position="102"/>
    </location>
</feature>
<protein>
    <submittedName>
        <fullName evidence="2">Uncharacterized protein</fullName>
    </submittedName>
</protein>
<feature type="region of interest" description="Disordered" evidence="1">
    <location>
        <begin position="1"/>
        <end position="21"/>
    </location>
</feature>
<reference evidence="2" key="1">
    <citation type="submission" date="2019-08" db="EMBL/GenBank/DDBJ databases">
        <authorList>
            <person name="Kucharzyk K."/>
            <person name="Murdoch R.W."/>
            <person name="Higgins S."/>
            <person name="Loffler F."/>
        </authorList>
    </citation>
    <scope>NUCLEOTIDE SEQUENCE</scope>
</reference>
<accession>A0A644ZMN9</accession>
<dbReference type="AlphaFoldDB" id="A0A644ZMN9"/>
<gene>
    <name evidence="2" type="ORF">SDC9_88754</name>
</gene>
<name>A0A644ZMN9_9ZZZZ</name>
<proteinExistence type="predicted"/>
<organism evidence="2">
    <name type="scientific">bioreactor metagenome</name>
    <dbReference type="NCBI Taxonomy" id="1076179"/>
    <lineage>
        <taxon>unclassified sequences</taxon>
        <taxon>metagenomes</taxon>
        <taxon>ecological metagenomes</taxon>
    </lineage>
</organism>
<evidence type="ECO:0000313" key="2">
    <source>
        <dbReference type="EMBL" id="MPM42092.1"/>
    </source>
</evidence>
<sequence length="173" mass="18489">MGAITSARCRSSPPRCCGPSPSAPEWRFSAAMTMRCIIARVTWRSIPANIPARASCLPPPAKNCASSGPDRTIPMPGTPNTRLKTGNRGRLFSPSKIDPKSIATAGPLRHGWEKSPGGRFLPVRAVSCGYAARNDRLSFSASARYRSSDAGSVAESTELAQRMKRSSNASHMT</sequence>
<feature type="region of interest" description="Disordered" evidence="1">
    <location>
        <begin position="143"/>
        <end position="173"/>
    </location>
</feature>